<feature type="transmembrane region" description="Helical" evidence="7">
    <location>
        <begin position="73"/>
        <end position="92"/>
    </location>
</feature>
<dbReference type="PANTHER" id="PTHR30586">
    <property type="entry name" value="ELECTRON TRANSPORT COMPLEX PROTEIN RNFE"/>
    <property type="match status" value="1"/>
</dbReference>
<protein>
    <recommendedName>
        <fullName evidence="10">Electron transport complex protein RnfE</fullName>
    </recommendedName>
</protein>
<keyword evidence="4" id="KW-1278">Translocase</keyword>
<feature type="transmembrane region" description="Helical" evidence="7">
    <location>
        <begin position="48"/>
        <end position="66"/>
    </location>
</feature>
<evidence type="ECO:0008006" key="10">
    <source>
        <dbReference type="Google" id="ProtNLM"/>
    </source>
</evidence>
<reference evidence="8 9" key="1">
    <citation type="submission" date="2021-03" db="EMBL/GenBank/DDBJ databases">
        <title>Caproiciproducens sp. nov. isolated from feces of cow.</title>
        <authorList>
            <person name="Choi J.-Y."/>
        </authorList>
    </citation>
    <scope>NUCLEOTIDE SEQUENCE [LARGE SCALE GENOMIC DNA]</scope>
    <source>
        <strain evidence="8 9">AGMB10547</strain>
    </source>
</reference>
<evidence type="ECO:0000256" key="3">
    <source>
        <dbReference type="ARBA" id="ARBA00022692"/>
    </source>
</evidence>
<dbReference type="InterPro" id="IPR003667">
    <property type="entry name" value="NqrDE/RnfAE"/>
</dbReference>
<feature type="transmembrane region" description="Helical" evidence="7">
    <location>
        <begin position="175"/>
        <end position="196"/>
    </location>
</feature>
<keyword evidence="6 7" id="KW-0472">Membrane</keyword>
<feature type="transmembrane region" description="Helical" evidence="7">
    <location>
        <begin position="130"/>
        <end position="155"/>
    </location>
</feature>
<keyword evidence="9" id="KW-1185">Reference proteome</keyword>
<dbReference type="Proteomes" id="UP000719942">
    <property type="component" value="Unassembled WGS sequence"/>
</dbReference>
<evidence type="ECO:0000256" key="1">
    <source>
        <dbReference type="ARBA" id="ARBA00004127"/>
    </source>
</evidence>
<dbReference type="PIRSF" id="PIRSF006102">
    <property type="entry name" value="NQR_DE"/>
    <property type="match status" value="1"/>
</dbReference>
<proteinExistence type="predicted"/>
<evidence type="ECO:0000256" key="6">
    <source>
        <dbReference type="ARBA" id="ARBA00023136"/>
    </source>
</evidence>
<dbReference type="PANTHER" id="PTHR30586:SF0">
    <property type="entry name" value="ION-TRANSLOCATING OXIDOREDUCTASE COMPLEX SUBUNIT E"/>
    <property type="match status" value="1"/>
</dbReference>
<evidence type="ECO:0000256" key="2">
    <source>
        <dbReference type="ARBA" id="ARBA00022448"/>
    </source>
</evidence>
<comment type="caution">
    <text evidence="8">The sequence shown here is derived from an EMBL/GenBank/DDBJ whole genome shotgun (WGS) entry which is preliminary data.</text>
</comment>
<evidence type="ECO:0000256" key="5">
    <source>
        <dbReference type="ARBA" id="ARBA00022989"/>
    </source>
</evidence>
<accession>A0ABS7DNK1</accession>
<name>A0ABS7DNK1_9FIRM</name>
<evidence type="ECO:0000256" key="7">
    <source>
        <dbReference type="SAM" id="Phobius"/>
    </source>
</evidence>
<keyword evidence="2" id="KW-0813">Transport</keyword>
<dbReference type="EMBL" id="JAGFNZ010000002">
    <property type="protein sequence ID" value="MBW7572875.1"/>
    <property type="molecule type" value="Genomic_DNA"/>
</dbReference>
<feature type="transmembrane region" description="Helical" evidence="7">
    <location>
        <begin position="12"/>
        <end position="36"/>
    </location>
</feature>
<feature type="transmembrane region" description="Helical" evidence="7">
    <location>
        <begin position="98"/>
        <end position="118"/>
    </location>
</feature>
<organism evidence="8 9">
    <name type="scientific">Caproiciproducens faecalis</name>
    <dbReference type="NCBI Taxonomy" id="2820301"/>
    <lineage>
        <taxon>Bacteria</taxon>
        <taxon>Bacillati</taxon>
        <taxon>Bacillota</taxon>
        <taxon>Clostridia</taxon>
        <taxon>Eubacteriales</taxon>
        <taxon>Acutalibacteraceae</taxon>
        <taxon>Caproiciproducens</taxon>
    </lineage>
</organism>
<evidence type="ECO:0000313" key="8">
    <source>
        <dbReference type="EMBL" id="MBW7572875.1"/>
    </source>
</evidence>
<dbReference type="Pfam" id="PF02508">
    <property type="entry name" value="Rnf-Nqr"/>
    <property type="match status" value="1"/>
</dbReference>
<comment type="subcellular location">
    <subcellularLocation>
        <location evidence="1">Endomembrane system</location>
        <topology evidence="1">Multi-pass membrane protein</topology>
    </subcellularLocation>
</comment>
<evidence type="ECO:0000313" key="9">
    <source>
        <dbReference type="Proteomes" id="UP000719942"/>
    </source>
</evidence>
<sequence>MTNRKTLLRETGTIFLNGAFFRNPVLVGALGVYPVVAGGYNMRNAVELSLLFLFLTLPLALLYCLIGEMMAVWLRPGLVLTASAVLYLPAAWLTDRLIPGSVTALGMFAGLMICNSVILSRANDYAPSHIGWAVAADALGCSVGFTAVICLSAAIRELWLKGGLWHTNMGVYGTADAGVSLPFFGFILLGFFAAFVKWATQKRSTKAEKRRVPRV</sequence>
<dbReference type="RefSeq" id="WP_219965248.1">
    <property type="nucleotide sequence ID" value="NZ_JAGFNZ010000002.1"/>
</dbReference>
<keyword evidence="5 7" id="KW-1133">Transmembrane helix</keyword>
<evidence type="ECO:0000256" key="4">
    <source>
        <dbReference type="ARBA" id="ARBA00022967"/>
    </source>
</evidence>
<gene>
    <name evidence="8" type="ORF">J5W02_08600</name>
</gene>
<keyword evidence="3 7" id="KW-0812">Transmembrane</keyword>